<comment type="catalytic activity">
    <reaction evidence="1 8">
        <text>(S)-malate + a quinone = a quinol + oxaloacetate</text>
        <dbReference type="Rhea" id="RHEA:46012"/>
        <dbReference type="ChEBI" id="CHEBI:15589"/>
        <dbReference type="ChEBI" id="CHEBI:16452"/>
        <dbReference type="ChEBI" id="CHEBI:24646"/>
        <dbReference type="ChEBI" id="CHEBI:132124"/>
        <dbReference type="EC" id="1.1.5.4"/>
    </reaction>
</comment>
<comment type="pathway">
    <text evidence="3 8">Carbohydrate metabolism; tricarboxylic acid cycle; oxaloacetate from (S)-malate (quinone route): step 1/1.</text>
</comment>
<reference evidence="9 10" key="1">
    <citation type="journal article" date="2013" name="Genome Announc.">
        <title>Draft Genome Sequence of Arthrobacter crystallopoietes Strain BAB-32, Revealing Genes for Bioremediation.</title>
        <authorList>
            <person name="Joshi M.N."/>
            <person name="Pandit A.S."/>
            <person name="Sharma A."/>
            <person name="Pandya R.V."/>
            <person name="Desai S.M."/>
            <person name="Saxena A.K."/>
            <person name="Bagatharia S.B."/>
        </authorList>
    </citation>
    <scope>NUCLEOTIDE SEQUENCE [LARGE SCALE GENOMIC DNA]</scope>
    <source>
        <strain evidence="9 10">BAB-32</strain>
    </source>
</reference>
<evidence type="ECO:0000256" key="2">
    <source>
        <dbReference type="ARBA" id="ARBA00001974"/>
    </source>
</evidence>
<dbReference type="NCBIfam" id="NF003606">
    <property type="entry name" value="PRK05257.2-1"/>
    <property type="match status" value="1"/>
</dbReference>
<protein>
    <recommendedName>
        <fullName evidence="8">Probable malate:quinone oxidoreductase</fullName>
        <ecNumber evidence="8">1.1.5.4</ecNumber>
    </recommendedName>
    <alternativeName>
        <fullName evidence="8">MQO</fullName>
    </alternativeName>
    <alternativeName>
        <fullName evidence="8">Malate dehydrogenase [quinone]</fullName>
    </alternativeName>
</protein>
<evidence type="ECO:0000313" key="9">
    <source>
        <dbReference type="EMBL" id="EMY32817.1"/>
    </source>
</evidence>
<evidence type="ECO:0000256" key="6">
    <source>
        <dbReference type="ARBA" id="ARBA00022827"/>
    </source>
</evidence>
<dbReference type="GO" id="GO:0006099">
    <property type="term" value="P:tricarboxylic acid cycle"/>
    <property type="evidence" value="ECO:0007669"/>
    <property type="project" value="UniProtKB-UniRule"/>
</dbReference>
<dbReference type="PANTHER" id="PTHR43104">
    <property type="entry name" value="L-2-HYDROXYGLUTARATE DEHYDROGENASE, MITOCHONDRIAL"/>
    <property type="match status" value="1"/>
</dbReference>
<dbReference type="NCBIfam" id="NF003611">
    <property type="entry name" value="PRK05257.3-2"/>
    <property type="match status" value="1"/>
</dbReference>
<comment type="similarity">
    <text evidence="8">Belongs to the MQO family.</text>
</comment>
<dbReference type="GO" id="GO:0047545">
    <property type="term" value="F:(S)-2-hydroxyglutarate dehydrogenase activity"/>
    <property type="evidence" value="ECO:0007669"/>
    <property type="project" value="TreeGrafter"/>
</dbReference>
<keyword evidence="6 8" id="KW-0274">FAD</keyword>
<accession>N1UYA9</accession>
<dbReference type="PANTHER" id="PTHR43104:SF2">
    <property type="entry name" value="L-2-HYDROXYGLUTARATE DEHYDROGENASE, MITOCHONDRIAL"/>
    <property type="match status" value="1"/>
</dbReference>
<dbReference type="Proteomes" id="UP000010729">
    <property type="component" value="Unassembled WGS sequence"/>
</dbReference>
<dbReference type="Pfam" id="PF06039">
    <property type="entry name" value="Mqo"/>
    <property type="match status" value="1"/>
</dbReference>
<comment type="caution">
    <text evidence="9">The sequence shown here is derived from an EMBL/GenBank/DDBJ whole genome shotgun (WGS) entry which is preliminary data.</text>
</comment>
<organism evidence="9 10">
    <name type="scientific">Arthrobacter crystallopoietes BAB-32</name>
    <dbReference type="NCBI Taxonomy" id="1246476"/>
    <lineage>
        <taxon>Bacteria</taxon>
        <taxon>Bacillati</taxon>
        <taxon>Actinomycetota</taxon>
        <taxon>Actinomycetes</taxon>
        <taxon>Micrococcales</taxon>
        <taxon>Micrococcaceae</taxon>
        <taxon>Crystallibacter</taxon>
    </lineage>
</organism>
<dbReference type="GO" id="GO:0008924">
    <property type="term" value="F:L-malate dehydrogenase (quinone) activity"/>
    <property type="evidence" value="ECO:0007669"/>
    <property type="project" value="UniProtKB-UniRule"/>
</dbReference>
<keyword evidence="4 8" id="KW-0816">Tricarboxylic acid cycle</keyword>
<dbReference type="UniPathway" id="UPA00223">
    <property type="reaction ID" value="UER01008"/>
</dbReference>
<dbReference type="NCBIfam" id="TIGR01320">
    <property type="entry name" value="mal_quin_oxido"/>
    <property type="match status" value="1"/>
</dbReference>
<dbReference type="SUPFAM" id="SSF51905">
    <property type="entry name" value="FAD/NAD(P)-binding domain"/>
    <property type="match status" value="1"/>
</dbReference>
<evidence type="ECO:0000256" key="1">
    <source>
        <dbReference type="ARBA" id="ARBA00001139"/>
    </source>
</evidence>
<evidence type="ECO:0000256" key="7">
    <source>
        <dbReference type="ARBA" id="ARBA00023002"/>
    </source>
</evidence>
<comment type="cofactor">
    <cofactor evidence="2 8">
        <name>FAD</name>
        <dbReference type="ChEBI" id="CHEBI:57692"/>
    </cofactor>
</comment>
<proteinExistence type="inferred from homology"/>
<evidence type="ECO:0000256" key="3">
    <source>
        <dbReference type="ARBA" id="ARBA00005012"/>
    </source>
</evidence>
<dbReference type="InterPro" id="IPR036188">
    <property type="entry name" value="FAD/NAD-bd_sf"/>
</dbReference>
<keyword evidence="5 8" id="KW-0285">Flavoprotein</keyword>
<dbReference type="EC" id="1.1.5.4" evidence="8"/>
<dbReference type="EMBL" id="ANPE02000228">
    <property type="protein sequence ID" value="EMY32817.1"/>
    <property type="molecule type" value="Genomic_DNA"/>
</dbReference>
<evidence type="ECO:0000313" key="10">
    <source>
        <dbReference type="Proteomes" id="UP000010729"/>
    </source>
</evidence>
<dbReference type="OrthoDB" id="9763983at2"/>
<dbReference type="HAMAP" id="MF_00212">
    <property type="entry name" value="MQO"/>
    <property type="match status" value="1"/>
</dbReference>
<evidence type="ECO:0000256" key="5">
    <source>
        <dbReference type="ARBA" id="ARBA00022630"/>
    </source>
</evidence>
<dbReference type="AlphaFoldDB" id="N1UYA9"/>
<evidence type="ECO:0000256" key="8">
    <source>
        <dbReference type="HAMAP-Rule" id="MF_00212"/>
    </source>
</evidence>
<keyword evidence="10" id="KW-1185">Reference proteome</keyword>
<keyword evidence="7 8" id="KW-0560">Oxidoreductase</keyword>
<gene>
    <name evidence="8" type="primary">mqo</name>
    <name evidence="9" type="ORF">D477_018124</name>
</gene>
<dbReference type="InterPro" id="IPR006231">
    <property type="entry name" value="MQO"/>
</dbReference>
<name>N1UYA9_9MICC</name>
<dbReference type="Gene3D" id="3.50.50.60">
    <property type="entry name" value="FAD/NAD(P)-binding domain"/>
    <property type="match status" value="2"/>
</dbReference>
<evidence type="ECO:0000256" key="4">
    <source>
        <dbReference type="ARBA" id="ARBA00022532"/>
    </source>
</evidence>
<sequence length="514" mass="55272">MPDGATSGPAGPGPASADPALDEFDAVIVGAGIMGATLASLLVRLEPAWRIAVLERLPEAGLESSHAWHNAGTGHAGLCEFNYTPRTSDGGVDISSALRINAQFQQSCQYWAHLVHEGRLGDPRGFIRPVPHFSFAYGARGVEYLRARHRAMSDHPPFAAMEYSEDPAVLAQWLPLMFAHRLPGAQVAATRVADGTDVDYGVLSRRLLADAADSGVAVRLGEEVTGLSQDNDGWLITSRTLKRARPLKARYVFLGAGGATLPLLQRAGAQETRSFGGFPISGCFYRTSKPELVERHRAKVYGHAPEGAPPISVPHLDMRVVDGREYLMFGPYGAFSPRFLKTGSLWDLPRSVRPSNLRTLLSAAVDNFGLVAYLVRQILQAPRARFAQLRRFVPDADPADWEWITAGQRVQTVKTVRGKGTIAGFGTEVVTAAGGSLAALLGASPGASASVSIMLDVLQASFPERFPQWEGTVREMIPSFGMGLDDPGPALQAQRNAIQTLLLDGGRIGRCHKP</sequence>
<dbReference type="RefSeq" id="WP_005272752.1">
    <property type="nucleotide sequence ID" value="NZ_ANPE02000228.1"/>
</dbReference>